<protein>
    <submittedName>
        <fullName evidence="2">Uncharacterized protein</fullName>
    </submittedName>
</protein>
<proteinExistence type="predicted"/>
<sequence length="113" mass="11961">MAPLPMWDWVVNEVGQRPAIGGAALVVLLATLGFGYRLLAEAQRRATLDRVLTRSPGGSVIMQQKGLGGPAIWIWVGSAPPAVTDRGEYTIVVLSPPGPAQPEALGGWSSREM</sequence>
<dbReference type="EMBL" id="BOPG01000127">
    <property type="protein sequence ID" value="GIJ64742.1"/>
    <property type="molecule type" value="Genomic_DNA"/>
</dbReference>
<evidence type="ECO:0000256" key="1">
    <source>
        <dbReference type="SAM" id="Phobius"/>
    </source>
</evidence>
<comment type="caution">
    <text evidence="2">The sequence shown here is derived from an EMBL/GenBank/DDBJ whole genome shotgun (WGS) entry which is preliminary data.</text>
</comment>
<feature type="transmembrane region" description="Helical" evidence="1">
    <location>
        <begin position="20"/>
        <end position="40"/>
    </location>
</feature>
<reference evidence="2" key="1">
    <citation type="submission" date="2021-01" db="EMBL/GenBank/DDBJ databases">
        <title>Whole genome shotgun sequence of Virgisporangium aurantiacum NBRC 16421.</title>
        <authorList>
            <person name="Komaki H."/>
            <person name="Tamura T."/>
        </authorList>
    </citation>
    <scope>NUCLEOTIDE SEQUENCE</scope>
    <source>
        <strain evidence="2">NBRC 16421</strain>
    </source>
</reference>
<dbReference type="Proteomes" id="UP000612585">
    <property type="component" value="Unassembled WGS sequence"/>
</dbReference>
<keyword evidence="1" id="KW-0472">Membrane</keyword>
<keyword evidence="1" id="KW-0812">Transmembrane</keyword>
<organism evidence="2 3">
    <name type="scientific">Virgisporangium aurantiacum</name>
    <dbReference type="NCBI Taxonomy" id="175570"/>
    <lineage>
        <taxon>Bacteria</taxon>
        <taxon>Bacillati</taxon>
        <taxon>Actinomycetota</taxon>
        <taxon>Actinomycetes</taxon>
        <taxon>Micromonosporales</taxon>
        <taxon>Micromonosporaceae</taxon>
        <taxon>Virgisporangium</taxon>
    </lineage>
</organism>
<dbReference type="RefSeq" id="WP_204014095.1">
    <property type="nucleotide sequence ID" value="NZ_BOPG01000127.1"/>
</dbReference>
<name>A0A8J3ZII7_9ACTN</name>
<gene>
    <name evidence="2" type="ORF">Vau01_122580</name>
</gene>
<evidence type="ECO:0000313" key="3">
    <source>
        <dbReference type="Proteomes" id="UP000612585"/>
    </source>
</evidence>
<keyword evidence="3" id="KW-1185">Reference proteome</keyword>
<evidence type="ECO:0000313" key="2">
    <source>
        <dbReference type="EMBL" id="GIJ64742.1"/>
    </source>
</evidence>
<dbReference type="AlphaFoldDB" id="A0A8J3ZII7"/>
<keyword evidence="1" id="KW-1133">Transmembrane helix</keyword>
<accession>A0A8J3ZII7</accession>